<dbReference type="CDD" id="cd10527">
    <property type="entry name" value="SET_LSMT"/>
    <property type="match status" value="1"/>
</dbReference>
<dbReference type="OrthoDB" id="341421at2759"/>
<dbReference type="AlphaFoldDB" id="A0A836CPE3"/>
<name>A0A836CPE3_9STRA</name>
<proteinExistence type="predicted"/>
<reference evidence="1" key="1">
    <citation type="submission" date="2021-02" db="EMBL/GenBank/DDBJ databases">
        <title>First Annotated Genome of the Yellow-green Alga Tribonema minus.</title>
        <authorList>
            <person name="Mahan K.M."/>
        </authorList>
    </citation>
    <scope>NUCLEOTIDE SEQUENCE</scope>
    <source>
        <strain evidence="1">UTEX B ZZ1240</strain>
    </source>
</reference>
<dbReference type="GO" id="GO:0016279">
    <property type="term" value="F:protein-lysine N-methyltransferase activity"/>
    <property type="evidence" value="ECO:0007669"/>
    <property type="project" value="TreeGrafter"/>
</dbReference>
<comment type="caution">
    <text evidence="1">The sequence shown here is derived from an EMBL/GenBank/DDBJ whole genome shotgun (WGS) entry which is preliminary data.</text>
</comment>
<dbReference type="SUPFAM" id="SSF82199">
    <property type="entry name" value="SET domain"/>
    <property type="match status" value="1"/>
</dbReference>
<dbReference type="InterPro" id="IPR050600">
    <property type="entry name" value="SETD3_SETD6_MTase"/>
</dbReference>
<gene>
    <name evidence="1" type="ORF">JKP88DRAFT_144826</name>
</gene>
<organism evidence="1 2">
    <name type="scientific">Tribonema minus</name>
    <dbReference type="NCBI Taxonomy" id="303371"/>
    <lineage>
        <taxon>Eukaryota</taxon>
        <taxon>Sar</taxon>
        <taxon>Stramenopiles</taxon>
        <taxon>Ochrophyta</taxon>
        <taxon>PX clade</taxon>
        <taxon>Xanthophyceae</taxon>
        <taxon>Tribonematales</taxon>
        <taxon>Tribonemataceae</taxon>
        <taxon>Tribonema</taxon>
    </lineage>
</organism>
<dbReference type="EMBL" id="JAFCMP010000002">
    <property type="protein sequence ID" value="KAG5192774.1"/>
    <property type="molecule type" value="Genomic_DNA"/>
</dbReference>
<dbReference type="InterPro" id="IPR046341">
    <property type="entry name" value="SET_dom_sf"/>
</dbReference>
<evidence type="ECO:0008006" key="3">
    <source>
        <dbReference type="Google" id="ProtNLM"/>
    </source>
</evidence>
<evidence type="ECO:0000313" key="1">
    <source>
        <dbReference type="EMBL" id="KAG5192774.1"/>
    </source>
</evidence>
<dbReference type="Gene3D" id="3.90.1410.10">
    <property type="entry name" value="set domain protein methyltransferase, domain 1"/>
    <property type="match status" value="1"/>
</dbReference>
<dbReference type="PANTHER" id="PTHR13271">
    <property type="entry name" value="UNCHARACTERIZED PUTATIVE METHYLTRANSFERASE"/>
    <property type="match status" value="1"/>
</dbReference>
<accession>A0A836CPE3</accession>
<evidence type="ECO:0000313" key="2">
    <source>
        <dbReference type="Proteomes" id="UP000664859"/>
    </source>
</evidence>
<dbReference type="Proteomes" id="UP000664859">
    <property type="component" value="Unassembled WGS sequence"/>
</dbReference>
<protein>
    <recommendedName>
        <fullName evidence="3">SET domain-containing protein</fullName>
    </recommendedName>
</protein>
<sequence>RFLQWLRENGATWDKLEWPSYATASGSRGAIATADIAPGEPFLCVPERCMLTPPQAQRLPCVGPVFAAEAEGLLRGDAALALYVMHELLRGDASFYAPYLAVLPAPHTAEDWDATAVAVLQDERLAASADARSRQLTRAWERTMSALAASYPGMFPRETYTLALWRRAWGVIRARAFGRRLPWSALVPLADCLNHGNVPTKYDFDAGGNGVFRLWPSGGGSASVAVPRGCEALNSYGRRSNAHLLLEYGFAMLDNEWDEVAVPLS</sequence>
<feature type="non-terminal residue" evidence="1">
    <location>
        <position position="1"/>
    </location>
</feature>
<feature type="non-terminal residue" evidence="1">
    <location>
        <position position="265"/>
    </location>
</feature>
<dbReference type="PANTHER" id="PTHR13271:SF137">
    <property type="entry name" value="SET DOMAIN-CONTAINING PROTEIN"/>
    <property type="match status" value="1"/>
</dbReference>
<keyword evidence="2" id="KW-1185">Reference proteome</keyword>